<evidence type="ECO:0008006" key="3">
    <source>
        <dbReference type="Google" id="ProtNLM"/>
    </source>
</evidence>
<organism evidence="1 2">
    <name type="scientific">Basidiobolus ranarum</name>
    <dbReference type="NCBI Taxonomy" id="34480"/>
    <lineage>
        <taxon>Eukaryota</taxon>
        <taxon>Fungi</taxon>
        <taxon>Fungi incertae sedis</taxon>
        <taxon>Zoopagomycota</taxon>
        <taxon>Entomophthoromycotina</taxon>
        <taxon>Basidiobolomycetes</taxon>
        <taxon>Basidiobolales</taxon>
        <taxon>Basidiobolaceae</taxon>
        <taxon>Basidiobolus</taxon>
    </lineage>
</organism>
<dbReference type="Proteomes" id="UP001479436">
    <property type="component" value="Unassembled WGS sequence"/>
</dbReference>
<evidence type="ECO:0000313" key="2">
    <source>
        <dbReference type="Proteomes" id="UP001479436"/>
    </source>
</evidence>
<name>A0ABR2VIW0_9FUNG</name>
<evidence type="ECO:0000313" key="1">
    <source>
        <dbReference type="EMBL" id="KAK9659761.1"/>
    </source>
</evidence>
<keyword evidence="2" id="KW-1185">Reference proteome</keyword>
<protein>
    <recommendedName>
        <fullName evidence="3">Cytochrome P450</fullName>
    </recommendedName>
</protein>
<comment type="caution">
    <text evidence="1">The sequence shown here is derived from an EMBL/GenBank/DDBJ whole genome shotgun (WGS) entry which is preliminary data.</text>
</comment>
<accession>A0ABR2VIW0</accession>
<reference evidence="1 2" key="1">
    <citation type="submission" date="2023-04" db="EMBL/GenBank/DDBJ databases">
        <title>Genome of Basidiobolus ranarum AG-B5.</title>
        <authorList>
            <person name="Stajich J.E."/>
            <person name="Carter-House D."/>
            <person name="Gryganskyi A."/>
        </authorList>
    </citation>
    <scope>NUCLEOTIDE SEQUENCE [LARGE SCALE GENOMIC DNA]</scope>
    <source>
        <strain evidence="1 2">AG-B5</strain>
    </source>
</reference>
<proteinExistence type="predicted"/>
<sequence length="117" mass="13583">MIALIITFLSLLLLFPVYYYLSIPDGLRTFPTIPIRSLLHSLGKPKTLVDAYKPMRGILERFGIAKVWILGEWYVIISRAEHAKTIYSKPGNLFDIAWRMSFDLRPRKSQPNIVKVY</sequence>
<gene>
    <name evidence="1" type="ORF">K7432_018549</name>
</gene>
<dbReference type="EMBL" id="JASJQH010013376">
    <property type="protein sequence ID" value="KAK9659761.1"/>
    <property type="molecule type" value="Genomic_DNA"/>
</dbReference>